<evidence type="ECO:0000313" key="2">
    <source>
        <dbReference type="Proteomes" id="UP000092993"/>
    </source>
</evidence>
<accession>A0A1C7MKV3</accession>
<proteinExistence type="predicted"/>
<name>A0A1C7MKV3_GRIFR</name>
<gene>
    <name evidence="1" type="ORF">A0H81_02700</name>
</gene>
<dbReference type="AlphaFoldDB" id="A0A1C7MKV3"/>
<comment type="caution">
    <text evidence="1">The sequence shown here is derived from an EMBL/GenBank/DDBJ whole genome shotgun (WGS) entry which is preliminary data.</text>
</comment>
<evidence type="ECO:0000313" key="1">
    <source>
        <dbReference type="EMBL" id="OBZ77480.1"/>
    </source>
</evidence>
<keyword evidence="2" id="KW-1185">Reference proteome</keyword>
<reference evidence="1 2" key="1">
    <citation type="submission" date="2016-03" db="EMBL/GenBank/DDBJ databases">
        <title>Whole genome sequencing of Grifola frondosa 9006-11.</title>
        <authorList>
            <person name="Min B."/>
            <person name="Park H."/>
            <person name="Kim J.-G."/>
            <person name="Cho H."/>
            <person name="Oh Y.-L."/>
            <person name="Kong W.-S."/>
            <person name="Choi I.-G."/>
        </authorList>
    </citation>
    <scope>NUCLEOTIDE SEQUENCE [LARGE SCALE GENOMIC DNA]</scope>
    <source>
        <strain evidence="1 2">9006-11</strain>
    </source>
</reference>
<organism evidence="1 2">
    <name type="scientific">Grifola frondosa</name>
    <name type="common">Maitake</name>
    <name type="synonym">Polyporus frondosus</name>
    <dbReference type="NCBI Taxonomy" id="5627"/>
    <lineage>
        <taxon>Eukaryota</taxon>
        <taxon>Fungi</taxon>
        <taxon>Dikarya</taxon>
        <taxon>Basidiomycota</taxon>
        <taxon>Agaricomycotina</taxon>
        <taxon>Agaricomycetes</taxon>
        <taxon>Polyporales</taxon>
        <taxon>Grifolaceae</taxon>
        <taxon>Grifola</taxon>
    </lineage>
</organism>
<dbReference type="EMBL" id="LUGG01000002">
    <property type="protein sequence ID" value="OBZ77480.1"/>
    <property type="molecule type" value="Genomic_DNA"/>
</dbReference>
<dbReference type="Proteomes" id="UP000092993">
    <property type="component" value="Unassembled WGS sequence"/>
</dbReference>
<protein>
    <submittedName>
        <fullName evidence="1">Uncharacterized protein</fullName>
    </submittedName>
</protein>
<sequence>MSELFLRVFIENQILPVKINRNDFVFSIFSFLKPLAKGDLAARLSGAVVSQCQFMKLKAPVPIKSDHENFFIIDDALKAACLDKSNQGKLNMALKLMHYFHEQPVGKHVHVVVELGPHPTESSGQKVE</sequence>